<name>A0ABR2PZT6_9ROSI</name>
<keyword evidence="2" id="KW-1185">Reference proteome</keyword>
<dbReference type="EMBL" id="JBBPBN010000048">
    <property type="protein sequence ID" value="KAK8993953.1"/>
    <property type="molecule type" value="Genomic_DNA"/>
</dbReference>
<organism evidence="1 2">
    <name type="scientific">Hibiscus sabdariffa</name>
    <name type="common">roselle</name>
    <dbReference type="NCBI Taxonomy" id="183260"/>
    <lineage>
        <taxon>Eukaryota</taxon>
        <taxon>Viridiplantae</taxon>
        <taxon>Streptophyta</taxon>
        <taxon>Embryophyta</taxon>
        <taxon>Tracheophyta</taxon>
        <taxon>Spermatophyta</taxon>
        <taxon>Magnoliopsida</taxon>
        <taxon>eudicotyledons</taxon>
        <taxon>Gunneridae</taxon>
        <taxon>Pentapetalae</taxon>
        <taxon>rosids</taxon>
        <taxon>malvids</taxon>
        <taxon>Malvales</taxon>
        <taxon>Malvaceae</taxon>
        <taxon>Malvoideae</taxon>
        <taxon>Hibiscus</taxon>
    </lineage>
</organism>
<gene>
    <name evidence="1" type="ORF">V6N11_008164</name>
</gene>
<comment type="caution">
    <text evidence="1">The sequence shown here is derived from an EMBL/GenBank/DDBJ whole genome shotgun (WGS) entry which is preliminary data.</text>
</comment>
<dbReference type="Proteomes" id="UP001396334">
    <property type="component" value="Unassembled WGS sequence"/>
</dbReference>
<evidence type="ECO:0000313" key="1">
    <source>
        <dbReference type="EMBL" id="KAK8993953.1"/>
    </source>
</evidence>
<reference evidence="1 2" key="1">
    <citation type="journal article" date="2024" name="G3 (Bethesda)">
        <title>Genome assembly of Hibiscus sabdariffa L. provides insights into metabolisms of medicinal natural products.</title>
        <authorList>
            <person name="Kim T."/>
        </authorList>
    </citation>
    <scope>NUCLEOTIDE SEQUENCE [LARGE SCALE GENOMIC DNA]</scope>
    <source>
        <strain evidence="1">TK-2024</strain>
        <tissue evidence="1">Old leaves</tissue>
    </source>
</reference>
<protein>
    <submittedName>
        <fullName evidence="1">Uncharacterized protein</fullName>
    </submittedName>
</protein>
<sequence>MWTLRWQVETQIHNRKAYPVETVKGNKEEPNFDELWHNKSVVESDTVLDKHVLGIKSTVHMESYKFVS</sequence>
<proteinExistence type="predicted"/>
<evidence type="ECO:0000313" key="2">
    <source>
        <dbReference type="Proteomes" id="UP001396334"/>
    </source>
</evidence>
<accession>A0ABR2PZT6</accession>